<accession>X1PPN0</accession>
<dbReference type="AlphaFoldDB" id="X1PPN0"/>
<organism evidence="1">
    <name type="scientific">marine sediment metagenome</name>
    <dbReference type="NCBI Taxonomy" id="412755"/>
    <lineage>
        <taxon>unclassified sequences</taxon>
        <taxon>metagenomes</taxon>
        <taxon>ecological metagenomes</taxon>
    </lineage>
</organism>
<dbReference type="EMBL" id="BARV01036887">
    <property type="protein sequence ID" value="GAI57808.1"/>
    <property type="molecule type" value="Genomic_DNA"/>
</dbReference>
<comment type="caution">
    <text evidence="1">The sequence shown here is derived from an EMBL/GenBank/DDBJ whole genome shotgun (WGS) entry which is preliminary data.</text>
</comment>
<sequence>LGDSQNLVNTAVETAQFGMIAKFELPFPDSLPRD</sequence>
<feature type="non-terminal residue" evidence="1">
    <location>
        <position position="1"/>
    </location>
</feature>
<protein>
    <submittedName>
        <fullName evidence="1">Uncharacterized protein</fullName>
    </submittedName>
</protein>
<name>X1PPN0_9ZZZZ</name>
<reference evidence="1" key="1">
    <citation type="journal article" date="2014" name="Front. Microbiol.">
        <title>High frequency of phylogenetically diverse reductive dehalogenase-homologous genes in deep subseafloor sedimentary metagenomes.</title>
        <authorList>
            <person name="Kawai M."/>
            <person name="Futagami T."/>
            <person name="Toyoda A."/>
            <person name="Takaki Y."/>
            <person name="Nishi S."/>
            <person name="Hori S."/>
            <person name="Arai W."/>
            <person name="Tsubouchi T."/>
            <person name="Morono Y."/>
            <person name="Uchiyama I."/>
            <person name="Ito T."/>
            <person name="Fujiyama A."/>
            <person name="Inagaki F."/>
            <person name="Takami H."/>
        </authorList>
    </citation>
    <scope>NUCLEOTIDE SEQUENCE</scope>
    <source>
        <strain evidence="1">Expedition CK06-06</strain>
    </source>
</reference>
<proteinExistence type="predicted"/>
<gene>
    <name evidence="1" type="ORF">S06H3_57197</name>
</gene>
<evidence type="ECO:0000313" key="1">
    <source>
        <dbReference type="EMBL" id="GAI57808.1"/>
    </source>
</evidence>